<dbReference type="AlphaFoldDB" id="A0A3S3SKB7"/>
<keyword evidence="4 9" id="KW-0418">Kinase</keyword>
<dbReference type="InterPro" id="IPR010737">
    <property type="entry name" value="4-carb_acid_sugar_kinase_N"/>
</dbReference>
<evidence type="ECO:0000256" key="4">
    <source>
        <dbReference type="ARBA" id="ARBA00022777"/>
    </source>
</evidence>
<keyword evidence="3" id="KW-0547">Nucleotide-binding</keyword>
<dbReference type="Gene3D" id="3.40.50.10840">
    <property type="entry name" value="Putative sugar-binding, N-terminal domain"/>
    <property type="match status" value="1"/>
</dbReference>
<evidence type="ECO:0000313" key="9">
    <source>
        <dbReference type="EMBL" id="RVT62692.1"/>
    </source>
</evidence>
<accession>A0A3S3SKB7</accession>
<reference evidence="9 10" key="1">
    <citation type="submission" date="2019-01" db="EMBL/GenBank/DDBJ databases">
        <title>Bacillus sp. M5HDSG1-1, whole genome shotgun sequence.</title>
        <authorList>
            <person name="Tuo L."/>
        </authorList>
    </citation>
    <scope>NUCLEOTIDE SEQUENCE [LARGE SCALE GENOMIC DNA]</scope>
    <source>
        <strain evidence="9 10">M5HDSG1-1</strain>
    </source>
</reference>
<feature type="domain" description="Four-carbon acid sugar kinase N-terminal" evidence="7">
    <location>
        <begin position="2"/>
        <end position="221"/>
    </location>
</feature>
<evidence type="ECO:0000256" key="3">
    <source>
        <dbReference type="ARBA" id="ARBA00022741"/>
    </source>
</evidence>
<comment type="caution">
    <text evidence="9">The sequence shown here is derived from an EMBL/GenBank/DDBJ whole genome shotgun (WGS) entry which is preliminary data.</text>
</comment>
<dbReference type="EMBL" id="RZTZ01000004">
    <property type="protein sequence ID" value="RVT62692.1"/>
    <property type="molecule type" value="Genomic_DNA"/>
</dbReference>
<gene>
    <name evidence="9" type="ORF">EM808_13080</name>
</gene>
<dbReference type="InterPro" id="IPR042213">
    <property type="entry name" value="NBD_C_sf"/>
</dbReference>
<dbReference type="InterPro" id="IPR031475">
    <property type="entry name" value="NBD_C"/>
</dbReference>
<keyword evidence="5" id="KW-0067">ATP-binding</keyword>
<dbReference type="RefSeq" id="WP_127738643.1">
    <property type="nucleotide sequence ID" value="NZ_RZTZ01000004.1"/>
</dbReference>
<feature type="domain" description="Four-carbon acid sugar kinase nucleotide binding" evidence="8">
    <location>
        <begin position="247"/>
        <end position="412"/>
    </location>
</feature>
<evidence type="ECO:0000259" key="7">
    <source>
        <dbReference type="Pfam" id="PF07005"/>
    </source>
</evidence>
<dbReference type="SUPFAM" id="SSF142764">
    <property type="entry name" value="YgbK-like"/>
    <property type="match status" value="1"/>
</dbReference>
<keyword evidence="6" id="KW-0119">Carbohydrate metabolism</keyword>
<evidence type="ECO:0000256" key="5">
    <source>
        <dbReference type="ARBA" id="ARBA00022840"/>
    </source>
</evidence>
<dbReference type="Proteomes" id="UP000288024">
    <property type="component" value="Unassembled WGS sequence"/>
</dbReference>
<name>A0A3S3SKB7_9BACI</name>
<dbReference type="GO" id="GO:0005524">
    <property type="term" value="F:ATP binding"/>
    <property type="evidence" value="ECO:0007669"/>
    <property type="project" value="UniProtKB-KW"/>
</dbReference>
<keyword evidence="2" id="KW-0808">Transferase</keyword>
<evidence type="ECO:0000256" key="6">
    <source>
        <dbReference type="ARBA" id="ARBA00023277"/>
    </source>
</evidence>
<dbReference type="Gene3D" id="3.40.980.20">
    <property type="entry name" value="Four-carbon acid sugar kinase, nucleotide binding domain"/>
    <property type="match status" value="1"/>
</dbReference>
<keyword evidence="10" id="KW-1185">Reference proteome</keyword>
<comment type="similarity">
    <text evidence="1">Belongs to the four-carbon acid sugar kinase family.</text>
</comment>
<dbReference type="InterPro" id="IPR037051">
    <property type="entry name" value="4-carb_acid_sugar_kinase_N_sf"/>
</dbReference>
<protein>
    <submittedName>
        <fullName evidence="9">Four-carbon acid sugar kinase family protein</fullName>
    </submittedName>
</protein>
<evidence type="ECO:0000256" key="1">
    <source>
        <dbReference type="ARBA" id="ARBA00005715"/>
    </source>
</evidence>
<organism evidence="9 10">
    <name type="scientific">Niallia taxi</name>
    <dbReference type="NCBI Taxonomy" id="2499688"/>
    <lineage>
        <taxon>Bacteria</taxon>
        <taxon>Bacillati</taxon>
        <taxon>Bacillota</taxon>
        <taxon>Bacilli</taxon>
        <taxon>Bacillales</taxon>
        <taxon>Bacillaceae</taxon>
        <taxon>Niallia</taxon>
    </lineage>
</organism>
<dbReference type="GO" id="GO:0016301">
    <property type="term" value="F:kinase activity"/>
    <property type="evidence" value="ECO:0007669"/>
    <property type="project" value="UniProtKB-KW"/>
</dbReference>
<dbReference type="Pfam" id="PF07005">
    <property type="entry name" value="SBD_N"/>
    <property type="match status" value="1"/>
</dbReference>
<dbReference type="Pfam" id="PF17042">
    <property type="entry name" value="NBD_C"/>
    <property type="match status" value="1"/>
</dbReference>
<evidence type="ECO:0000256" key="2">
    <source>
        <dbReference type="ARBA" id="ARBA00022679"/>
    </source>
</evidence>
<evidence type="ECO:0000259" key="8">
    <source>
        <dbReference type="Pfam" id="PF17042"/>
    </source>
</evidence>
<evidence type="ECO:0000313" key="10">
    <source>
        <dbReference type="Proteomes" id="UP000288024"/>
    </source>
</evidence>
<proteinExistence type="inferred from homology"/>
<sequence length="425" mass="46644">MIGVVADDTTGANDIGIMFSKSGYKVKVLTFEENMEIVKDADVVIIDTDSRLDSPKTAYDKVFKATKVLQNANCSMYYNKTCSVFRGNIGVEFDAMLDELEEDFAIISLSFPQNGRTTVNGIHKVNGKRLEDSEFLHDPVHPTIESNLESILKKQTRRKVTSIYLDVVRKGPEELKTAIEKAKNDYQYVLIDGETQEDLNIIAQAAAGYKVLAGSSALGEELPKALPKSEFPHLASTVSIKDENGVLIISGSLTPQTKEQTKELIDSGVSAIIVDSRKILDNTYQGELEKVYNEAKLLLKDGQDVLIMAENNPNIVKETKEIGKLKGLSELIISKKISSFLAAVAKRLTDSLNIKRIVVAGGDTSGTVCRHLEIKGNYIVKEIDTGVPSGLVIDKEMLIVLKSGSFGKKDFLVKAVTHLKELTSL</sequence>